<dbReference type="Gene3D" id="3.10.20.410">
    <property type="match status" value="1"/>
</dbReference>
<organism evidence="2">
    <name type="scientific">Haemophilus influenzae HK1212</name>
    <dbReference type="NCBI Taxonomy" id="456482"/>
    <lineage>
        <taxon>Bacteria</taxon>
        <taxon>Pseudomonadati</taxon>
        <taxon>Pseudomonadota</taxon>
        <taxon>Gammaproteobacteria</taxon>
        <taxon>Pasteurellales</taxon>
        <taxon>Pasteurellaceae</taxon>
        <taxon>Haemophilus</taxon>
    </lineage>
</organism>
<evidence type="ECO:0000259" key="1">
    <source>
        <dbReference type="Pfam" id="PF13954"/>
    </source>
</evidence>
<sequence length="102" mass="11362">DGAYWGGGSKLGVDFSRFNQKNAVLPGEYDAEVRVNNVLKGNVRLRFADNDETQRAELCLTPALQEMLDLEKSAIKQQGEEDSCVWAKYAIPDAVFTYQTGE</sequence>
<dbReference type="AlphaFoldDB" id="A0A7G2K1G3"/>
<dbReference type="InterPro" id="IPR037224">
    <property type="entry name" value="PapC_N_sf"/>
</dbReference>
<feature type="domain" description="PapC N-terminal" evidence="1">
    <location>
        <begin position="9"/>
        <end position="101"/>
    </location>
</feature>
<evidence type="ECO:0000313" key="2">
    <source>
        <dbReference type="EMBL" id="EFA29470.1"/>
    </source>
</evidence>
<dbReference type="InterPro" id="IPR025885">
    <property type="entry name" value="PapC_N"/>
</dbReference>
<accession>A0A7G2K1G3</accession>
<dbReference type="SUPFAM" id="SSF141729">
    <property type="entry name" value="FimD N-terminal domain-like"/>
    <property type="match status" value="1"/>
</dbReference>
<feature type="non-terminal residue" evidence="2">
    <location>
        <position position="1"/>
    </location>
</feature>
<proteinExistence type="predicted"/>
<reference evidence="2" key="1">
    <citation type="journal article" date="2010" name="Genomics">
        <title>Tracing phylogenomic events leading to diversity of Haemophilus influenzae and the emergence of Brazilian Purpuric Fever (BPF)-associated clones.</title>
        <authorList>
            <person name="Papazisi L."/>
            <person name="Ratnayake S."/>
            <person name="Remortel B.G."/>
            <person name="Bock G.R."/>
            <person name="Liang W."/>
            <person name="Saeed A.I."/>
            <person name="Liu J."/>
            <person name="Fleischmann R.D."/>
            <person name="Kilian M."/>
            <person name="Peterson S.N."/>
        </authorList>
    </citation>
    <scope>NUCLEOTIDE SEQUENCE [LARGE SCALE GENOMIC DNA]</scope>
    <source>
        <strain evidence="2">HK1212</strain>
    </source>
</reference>
<name>A0A7G2K1G3_HAEIF</name>
<comment type="caution">
    <text evidence="2">The sequence shown here is derived from an EMBL/GenBank/DDBJ whole genome shotgun (WGS) entry which is preliminary data.</text>
</comment>
<dbReference type="EMBL" id="ABFC01000104">
    <property type="protein sequence ID" value="EFA29470.1"/>
    <property type="molecule type" value="Genomic_DNA"/>
</dbReference>
<dbReference type="Pfam" id="PF13954">
    <property type="entry name" value="PapC_N"/>
    <property type="match status" value="1"/>
</dbReference>
<gene>
    <name evidence="2" type="ORF">HAINFHK1212_1028</name>
</gene>
<feature type="non-terminal residue" evidence="2">
    <location>
        <position position="102"/>
    </location>
</feature>
<protein>
    <submittedName>
        <fullName evidence="2">Fimbrial usher protein</fullName>
    </submittedName>
</protein>